<dbReference type="GeneID" id="13882213"/>
<evidence type="ECO:0000256" key="5">
    <source>
        <dbReference type="ARBA" id="ARBA00022553"/>
    </source>
</evidence>
<evidence type="ECO:0000256" key="9">
    <source>
        <dbReference type="ARBA" id="ARBA00022840"/>
    </source>
</evidence>
<proteinExistence type="inferred from homology"/>
<dbReference type="InterPro" id="IPR008271">
    <property type="entry name" value="Ser/Thr_kinase_AS"/>
</dbReference>
<evidence type="ECO:0000313" key="16">
    <source>
        <dbReference type="Proteomes" id="UP000005220"/>
    </source>
</evidence>
<evidence type="ECO:0000256" key="2">
    <source>
        <dbReference type="ARBA" id="ARBA00010791"/>
    </source>
</evidence>
<dbReference type="eggNOG" id="KOG0588">
    <property type="taxonomic scope" value="Eukaryota"/>
</dbReference>
<feature type="compositionally biased region" description="Low complexity" evidence="13">
    <location>
        <begin position="478"/>
        <end position="491"/>
    </location>
</feature>
<dbReference type="PANTHER" id="PTHR24346:SF82">
    <property type="entry name" value="KP78A-RELATED"/>
    <property type="match status" value="1"/>
</dbReference>
<feature type="domain" description="Protein kinase" evidence="14">
    <location>
        <begin position="92"/>
        <end position="374"/>
    </location>
</feature>
<keyword evidence="6" id="KW-0808">Transferase</keyword>
<dbReference type="STRING" id="1071382.H2AUB8"/>
<comment type="subcellular location">
    <subcellularLocation>
        <location evidence="1">Bud neck</location>
    </subcellularLocation>
</comment>
<evidence type="ECO:0000256" key="3">
    <source>
        <dbReference type="ARBA" id="ARBA00012513"/>
    </source>
</evidence>
<dbReference type="FunFam" id="1.10.510.10:FF:000394">
    <property type="entry name" value="Serine/threonine-protein kinase HSL1"/>
    <property type="match status" value="1"/>
</dbReference>
<feature type="region of interest" description="Disordered" evidence="13">
    <location>
        <begin position="472"/>
        <end position="510"/>
    </location>
</feature>
<dbReference type="EC" id="2.7.11.1" evidence="3"/>
<keyword evidence="8" id="KW-0418">Kinase</keyword>
<comment type="similarity">
    <text evidence="2">Belongs to the protein kinase superfamily. CAMK Ser/Thr protein kinase family. NIM1 subfamily.</text>
</comment>
<keyword evidence="7 12" id="KW-0547">Nucleotide-binding</keyword>
<feature type="region of interest" description="Disordered" evidence="13">
    <location>
        <begin position="139"/>
        <end position="159"/>
    </location>
</feature>
<evidence type="ECO:0000256" key="13">
    <source>
        <dbReference type="SAM" id="MobiDB-lite"/>
    </source>
</evidence>
<dbReference type="InterPro" id="IPR000719">
    <property type="entry name" value="Prot_kinase_dom"/>
</dbReference>
<name>H2AUB8_KAZAF</name>
<dbReference type="GO" id="GO:0030163">
    <property type="term" value="P:protein catabolic process"/>
    <property type="evidence" value="ECO:0007669"/>
    <property type="project" value="EnsemblFungi"/>
</dbReference>
<evidence type="ECO:0000259" key="14">
    <source>
        <dbReference type="PROSITE" id="PS50011"/>
    </source>
</evidence>
<feature type="compositionally biased region" description="Low complexity" evidence="13">
    <location>
        <begin position="1104"/>
        <end position="1118"/>
    </location>
</feature>
<dbReference type="GO" id="GO:0004674">
    <property type="term" value="F:protein serine/threonine kinase activity"/>
    <property type="evidence" value="ECO:0007669"/>
    <property type="project" value="UniProtKB-KW"/>
</dbReference>
<dbReference type="GO" id="GO:1900481">
    <property type="term" value="P:negative regulation of diacylglycerol biosynthetic process"/>
    <property type="evidence" value="ECO:0007669"/>
    <property type="project" value="EnsemblFungi"/>
</dbReference>
<dbReference type="PROSITE" id="PS00108">
    <property type="entry name" value="PROTEIN_KINASE_ST"/>
    <property type="match status" value="1"/>
</dbReference>
<evidence type="ECO:0000256" key="11">
    <source>
        <dbReference type="ARBA" id="ARBA00048679"/>
    </source>
</evidence>
<dbReference type="CDD" id="cd14081">
    <property type="entry name" value="STKc_BRSK1_2"/>
    <property type="match status" value="1"/>
</dbReference>
<dbReference type="InParanoid" id="H2AUB8"/>
<dbReference type="HOGENOM" id="CLU_003225_1_0_1"/>
<protein>
    <recommendedName>
        <fullName evidence="3">non-specific serine/threonine protein kinase</fullName>
        <ecNumber evidence="3">2.7.11.1</ecNumber>
    </recommendedName>
</protein>
<feature type="region of interest" description="Disordered" evidence="13">
    <location>
        <begin position="68"/>
        <end position="100"/>
    </location>
</feature>
<sequence length="1448" mass="163044">MPSSVIRKPRLKKNTTLAQSAARKAMLRVSGLDQDFTSNLSNTSNTTPTVTHLERVVQSVSDATKRLSQAESTFSTVTKSSKRKSRDTVGPWKLGKTLGKGSSGRVRLAKNMETGQLAAIKIVPKTKIFRKQNDNSFQMSSYSSNDESPKHTNNNDTYSKINPYGIEREIVIMKLISHPNVMGLYEVWENKSELFLVLEYVDGGELFDYLVSRGKLSEREAVHYFKQIIEGVSYCHSFNICHRDLKPENLLLDKKINTIKIADFGMAALELPNKLLVTSCGSPHYASPEIVMGKSYHGSPSDVWSCGIILFALLTGHLPFNDDSIKKLLLKVQSGKFQMPQNISLEAEDLISRILVVDPEKRIQINDILIHPLIRKYEDNKTDSNNVSSYKKSSKSNSNLHILNDMGPSIVTLKARNEIDESILKNLQILWHGTSRELIISKLLQTPMSEEKLFYSLLLQYKKKNSIPLIQHTNHEASASNSPVSQSNSENGDTKSIRKPTTNDEWHAPKLDQKSQFSIPALVRQESATDVPSLPPAVSIFPASSSRSFRKSGSILSMSSKKSIKVSHSRTSLNKNLPFAKPVPPSVSKSSLHKSMSRKKLNGLGIALRTLKNSESKRSLYSLQSISKRSLNLNEYLVPDTQTESVPKVGNDFITSSIPPLPKLDSNNEFEILCEQILFGNALDEILEEEEKDEEMETNDTLRKIINNENSSSVGKFSKESLKGINNVTTTPNSTFNDSFNSTNLNSFDENLLETNSNSVRRTVQPLSLLDPSRCNALKDITNFNTQSVRVEGKTVKKSDHNGSYENKRIDSSRLKKPSVEEMRLPKKGYTNFQNIRISSAPNSNMVHQSLDPRRNFTQPEKAKVSSLLKHLVQKSNSNYNLVEKNRPGECLLKDSESSINSRLNSSRSDYNKFFDKMTLRTTTTNASIETGRDPSILAHSSTLQKPLVSLPSAMLNQSTTFRDLSKFLEDDSQEDSMMYPTKSSQQFNFSSARLASVKKIPPSIMRLDLPTNQDLNEEYGSSFISRDLDDISDITFAMEMPTNTFTAHAIHLSNNNSVEEVASDKDDLRNGEHADDIKQISESETFTPRRSNENDRINIFEDASLNSSSTTASSSSSRRSETNVHKKVVSIDTLNTTNLVTPTTDVRVSLYVNHNNATSNKPLPRETTEELISRFKFFPDRPTSHDLHKRLSIFKSNNGIHMSQSVLSMFKDLEEDQDTVGISQADLLESSFDTSLKKDKKTKDNRVTLLFDDDEINKPLTETDPKEKVDQQEYASATDFVNETNKKSVEGNIHSKNAKKKDFGNKTSPETKLMVRATDRTQKKQTWLSKLFGGFGTHSHVKLVQDHTSKVPFDDVHLLMLNEFGKNGIDYHLRNLDRKNGTERVEYDCKFVQGNFRFKIKITFNGNSTIVTVKKRSKSNKNNEFVRFNDNISQVLDALEKHQCLKT</sequence>
<dbReference type="PANTHER" id="PTHR24346">
    <property type="entry name" value="MAP/MICROTUBULE AFFINITY-REGULATING KINASE"/>
    <property type="match status" value="1"/>
</dbReference>
<feature type="compositionally biased region" description="Basic and acidic residues" evidence="13">
    <location>
        <begin position="1091"/>
        <end position="1100"/>
    </location>
</feature>
<evidence type="ECO:0000256" key="6">
    <source>
        <dbReference type="ARBA" id="ARBA00022679"/>
    </source>
</evidence>
<gene>
    <name evidence="15" type="primary">KAFR0D03200</name>
    <name evidence="15" type="ORF">KAFR_0D03200</name>
</gene>
<evidence type="ECO:0000256" key="7">
    <source>
        <dbReference type="ARBA" id="ARBA00022741"/>
    </source>
</evidence>
<dbReference type="GO" id="GO:0000144">
    <property type="term" value="C:cellular bud neck septin ring"/>
    <property type="evidence" value="ECO:0007669"/>
    <property type="project" value="EnsemblFungi"/>
</dbReference>
<dbReference type="RefSeq" id="XP_003957103.1">
    <property type="nucleotide sequence ID" value="XM_003957054.1"/>
</dbReference>
<dbReference type="FunCoup" id="H2AUB8">
    <property type="interactions" value="625"/>
</dbReference>
<dbReference type="Proteomes" id="UP000005220">
    <property type="component" value="Chromosome 4"/>
</dbReference>
<evidence type="ECO:0000256" key="4">
    <source>
        <dbReference type="ARBA" id="ARBA00022527"/>
    </source>
</evidence>
<dbReference type="GO" id="GO:1902935">
    <property type="term" value="P:protein localization to septin ring"/>
    <property type="evidence" value="ECO:0007669"/>
    <property type="project" value="EnsemblFungi"/>
</dbReference>
<keyword evidence="9 12" id="KW-0067">ATP-binding</keyword>
<dbReference type="SMART" id="SM00220">
    <property type="entry name" value="S_TKc"/>
    <property type="match status" value="1"/>
</dbReference>
<dbReference type="GO" id="GO:0044879">
    <property type="term" value="P:mitotic morphogenesis checkpoint signaling"/>
    <property type="evidence" value="ECO:0007669"/>
    <property type="project" value="EnsemblFungi"/>
</dbReference>
<dbReference type="OrthoDB" id="504170at2759"/>
<dbReference type="GO" id="GO:0005524">
    <property type="term" value="F:ATP binding"/>
    <property type="evidence" value="ECO:0007669"/>
    <property type="project" value="UniProtKB-UniRule"/>
</dbReference>
<dbReference type="InterPro" id="IPR011009">
    <property type="entry name" value="Kinase-like_dom_sf"/>
</dbReference>
<feature type="region of interest" description="Disordered" evidence="13">
    <location>
        <begin position="1083"/>
        <end position="1124"/>
    </location>
</feature>
<dbReference type="Gene3D" id="1.10.510.10">
    <property type="entry name" value="Transferase(Phosphotransferase) domain 1"/>
    <property type="match status" value="1"/>
</dbReference>
<keyword evidence="5" id="KW-0597">Phosphoprotein</keyword>
<feature type="compositionally biased region" description="Basic and acidic residues" evidence="13">
    <location>
        <begin position="492"/>
        <end position="510"/>
    </location>
</feature>
<evidence type="ECO:0000256" key="10">
    <source>
        <dbReference type="ARBA" id="ARBA00047899"/>
    </source>
</evidence>
<dbReference type="InterPro" id="IPR017441">
    <property type="entry name" value="Protein_kinase_ATP_BS"/>
</dbReference>
<dbReference type="PROSITE" id="PS00107">
    <property type="entry name" value="PROTEIN_KINASE_ATP"/>
    <property type="match status" value="1"/>
</dbReference>
<dbReference type="Pfam" id="PF00069">
    <property type="entry name" value="Pkinase"/>
    <property type="match status" value="1"/>
</dbReference>
<dbReference type="SUPFAM" id="SSF56112">
    <property type="entry name" value="Protein kinase-like (PK-like)"/>
    <property type="match status" value="1"/>
</dbReference>
<feature type="region of interest" description="Disordered" evidence="13">
    <location>
        <begin position="575"/>
        <end position="594"/>
    </location>
</feature>
<evidence type="ECO:0000256" key="12">
    <source>
        <dbReference type="PROSITE-ProRule" id="PRU10141"/>
    </source>
</evidence>
<comment type="catalytic activity">
    <reaction evidence="11">
        <text>L-seryl-[protein] + ATP = O-phospho-L-seryl-[protein] + ADP + H(+)</text>
        <dbReference type="Rhea" id="RHEA:17989"/>
        <dbReference type="Rhea" id="RHEA-COMP:9863"/>
        <dbReference type="Rhea" id="RHEA-COMP:11604"/>
        <dbReference type="ChEBI" id="CHEBI:15378"/>
        <dbReference type="ChEBI" id="CHEBI:29999"/>
        <dbReference type="ChEBI" id="CHEBI:30616"/>
        <dbReference type="ChEBI" id="CHEBI:83421"/>
        <dbReference type="ChEBI" id="CHEBI:456216"/>
        <dbReference type="EC" id="2.7.11.1"/>
    </reaction>
</comment>
<dbReference type="KEGG" id="kaf:KAFR_0D03200"/>
<dbReference type="GO" id="GO:0000086">
    <property type="term" value="P:G2/M transition of mitotic cell cycle"/>
    <property type="evidence" value="ECO:0007669"/>
    <property type="project" value="EnsemblFungi"/>
</dbReference>
<keyword evidence="4" id="KW-0723">Serine/threonine-protein kinase</keyword>
<evidence type="ECO:0000256" key="8">
    <source>
        <dbReference type="ARBA" id="ARBA00022777"/>
    </source>
</evidence>
<feature type="binding site" evidence="12">
    <location>
        <position position="121"/>
    </location>
    <ligand>
        <name>ATP</name>
        <dbReference type="ChEBI" id="CHEBI:30616"/>
    </ligand>
</feature>
<dbReference type="PROSITE" id="PS50011">
    <property type="entry name" value="PROTEIN_KINASE_DOM"/>
    <property type="match status" value="1"/>
</dbReference>
<keyword evidence="16" id="KW-1185">Reference proteome</keyword>
<dbReference type="EMBL" id="HE650824">
    <property type="protein sequence ID" value="CCF57968.1"/>
    <property type="molecule type" value="Genomic_DNA"/>
</dbReference>
<reference evidence="15 16" key="1">
    <citation type="journal article" date="2011" name="Proc. Natl. Acad. Sci. U.S.A.">
        <title>Evolutionary erosion of yeast sex chromosomes by mating-type switching accidents.</title>
        <authorList>
            <person name="Gordon J.L."/>
            <person name="Armisen D."/>
            <person name="Proux-Wera E."/>
            <person name="Oheigeartaigh S.S."/>
            <person name="Byrne K.P."/>
            <person name="Wolfe K.H."/>
        </authorList>
    </citation>
    <scope>NUCLEOTIDE SEQUENCE [LARGE SCALE GENOMIC DNA]</scope>
    <source>
        <strain evidence="16">ATCC 22294 / BCRC 22015 / CBS 2517 / CECT 1963 / NBRC 1671 / NRRL Y-8276</strain>
    </source>
</reference>
<organism evidence="15 16">
    <name type="scientific">Kazachstania africana (strain ATCC 22294 / BCRC 22015 / CBS 2517 / CECT 1963 / NBRC 1671 / NRRL Y-8276)</name>
    <name type="common">Yeast</name>
    <name type="synonym">Kluyveromyces africanus</name>
    <dbReference type="NCBI Taxonomy" id="1071382"/>
    <lineage>
        <taxon>Eukaryota</taxon>
        <taxon>Fungi</taxon>
        <taxon>Dikarya</taxon>
        <taxon>Ascomycota</taxon>
        <taxon>Saccharomycotina</taxon>
        <taxon>Saccharomycetes</taxon>
        <taxon>Saccharomycetales</taxon>
        <taxon>Saccharomycetaceae</taxon>
        <taxon>Kazachstania</taxon>
    </lineage>
</organism>
<comment type="catalytic activity">
    <reaction evidence="10">
        <text>L-threonyl-[protein] + ATP = O-phospho-L-threonyl-[protein] + ADP + H(+)</text>
        <dbReference type="Rhea" id="RHEA:46608"/>
        <dbReference type="Rhea" id="RHEA-COMP:11060"/>
        <dbReference type="Rhea" id="RHEA-COMP:11605"/>
        <dbReference type="ChEBI" id="CHEBI:15378"/>
        <dbReference type="ChEBI" id="CHEBI:30013"/>
        <dbReference type="ChEBI" id="CHEBI:30616"/>
        <dbReference type="ChEBI" id="CHEBI:61977"/>
        <dbReference type="ChEBI" id="CHEBI:456216"/>
        <dbReference type="EC" id="2.7.11.1"/>
    </reaction>
</comment>
<evidence type="ECO:0000313" key="15">
    <source>
        <dbReference type="EMBL" id="CCF57968.1"/>
    </source>
</evidence>
<accession>H2AUB8</accession>
<evidence type="ECO:0000256" key="1">
    <source>
        <dbReference type="ARBA" id="ARBA00004266"/>
    </source>
</evidence>